<evidence type="ECO:0000313" key="2">
    <source>
        <dbReference type="Proteomes" id="UP000185544"/>
    </source>
</evidence>
<dbReference type="EMBL" id="CP016908">
    <property type="protein sequence ID" value="APS00226.1"/>
    <property type="molecule type" value="Genomic_DNA"/>
</dbReference>
<gene>
    <name evidence="1" type="ORF">BCY86_05675</name>
</gene>
<dbReference type="Proteomes" id="UP000185544">
    <property type="component" value="Chromosome"/>
</dbReference>
<accession>A0A1L6MXM6</accession>
<sequence>MKKGNILLVTQKVEVANVLEAYLTLEGYQIQMAPKEGAALDAIQFDIILVDSHFDMQVYDSILFRCLHGLSEGEKPALLYLKQEPEFLADPLSSFERKNSLRLGEILYQMEYVLLHRLLKSLSFSVSRADTKRYVMWSMSALPIIDFLAECASFNKSISVFLSSSSSLANVWFAEGRMVDVMVDELRGVEALSRLALWKEAKLMIRTLYRPPFDFIKKPWMVLLEEAYHKLLS</sequence>
<protein>
    <submittedName>
        <fullName evidence="1">Uncharacterized protein</fullName>
    </submittedName>
</protein>
<dbReference type="AlphaFoldDB" id="A0A1L6MXM6"/>
<keyword evidence="2" id="KW-1185">Reference proteome</keyword>
<name>A0A1L6MXM6_9BACT</name>
<dbReference type="InterPro" id="IPR011006">
    <property type="entry name" value="CheY-like_superfamily"/>
</dbReference>
<reference evidence="1 2" key="1">
    <citation type="submission" date="2016-08" db="EMBL/GenBank/DDBJ databases">
        <title>Identification and validation of antigenic proteins from Pajaroellobacter abortibovis using de-novo genome sequence assembly and reverse vaccinology.</title>
        <authorList>
            <person name="Welly B.T."/>
            <person name="Miller M.R."/>
            <person name="Stott J.L."/>
            <person name="Blanchard M.T."/>
            <person name="Islas-Trejo A.D."/>
            <person name="O'Rourke S.M."/>
            <person name="Young A.E."/>
            <person name="Medrano J.F."/>
            <person name="Van Eenennaam A.L."/>
        </authorList>
    </citation>
    <scope>NUCLEOTIDE SEQUENCE [LARGE SCALE GENOMIC DNA]</scope>
    <source>
        <strain evidence="1 2">BTF92-0548A/99-0131</strain>
    </source>
</reference>
<dbReference type="RefSeq" id="WP_075276890.1">
    <property type="nucleotide sequence ID" value="NZ_CP016908.1"/>
</dbReference>
<dbReference type="SUPFAM" id="SSF52172">
    <property type="entry name" value="CheY-like"/>
    <property type="match status" value="1"/>
</dbReference>
<dbReference type="KEGG" id="pabo:BCY86_05675"/>
<organism evidence="1 2">
    <name type="scientific">Pajaroellobacter abortibovis</name>
    <dbReference type="NCBI Taxonomy" id="1882918"/>
    <lineage>
        <taxon>Bacteria</taxon>
        <taxon>Pseudomonadati</taxon>
        <taxon>Myxococcota</taxon>
        <taxon>Polyangia</taxon>
        <taxon>Polyangiales</taxon>
        <taxon>Polyangiaceae</taxon>
    </lineage>
</organism>
<proteinExistence type="predicted"/>
<evidence type="ECO:0000313" key="1">
    <source>
        <dbReference type="EMBL" id="APS00226.1"/>
    </source>
</evidence>
<dbReference type="STRING" id="1882918.BCY86_05675"/>